<evidence type="ECO:0000256" key="1">
    <source>
        <dbReference type="SAM" id="MobiDB-lite"/>
    </source>
</evidence>
<feature type="compositionally biased region" description="Basic and acidic residues" evidence="1">
    <location>
        <begin position="402"/>
        <end position="427"/>
    </location>
</feature>
<comment type="caution">
    <text evidence="2">The sequence shown here is derived from an EMBL/GenBank/DDBJ whole genome shotgun (WGS) entry which is preliminary data.</text>
</comment>
<feature type="region of interest" description="Disordered" evidence="1">
    <location>
        <begin position="402"/>
        <end position="459"/>
    </location>
</feature>
<proteinExistence type="predicted"/>
<organism evidence="2 3">
    <name type="scientific">Brevundimonas vesicularis</name>
    <name type="common">Pseudomonas vesicularis</name>
    <dbReference type="NCBI Taxonomy" id="41276"/>
    <lineage>
        <taxon>Bacteria</taxon>
        <taxon>Pseudomonadati</taxon>
        <taxon>Pseudomonadota</taxon>
        <taxon>Alphaproteobacteria</taxon>
        <taxon>Caulobacterales</taxon>
        <taxon>Caulobacteraceae</taxon>
        <taxon>Brevundimonas</taxon>
    </lineage>
</organism>
<sequence length="459" mass="51417">MAQPGLYLFAAPTHELIDEQTAAFKAEKRGLKLWPVHSKTGGKGKVEERLEHARSEIVREGHRHAVILTTHDAMMGSDLSLFAGWHARIDEAPAAVQAGSFNISEVRAALKERFALHTKPGHDWASLTLKGNKPSWKRLQGSLAASDLVEFYKQAANPARVFVRTPNWDALDDIDWFSMWTPLELAGFASVQIAGSSYTRSVGYLGAQALYEDLLEFDEREVPVVRKGQPSISIHYFTEEHRGSTAFWGKSEGRLQIKHVCDYLAKTLPKASFWSGNTVVQHLMEHRIKGELIAASAAGLNKHRRKQHCAIIFSGKATKADRGMMKVFGLTDDHIERAREDELIRQFAMRGAIRDPTFDDAYDIYVYEKVQAERLKEHFEELHFDTVELIPVTDAGLMTVRRKSDGPTEQEQEAKKADVNKKAADRQRAKRAAAAKAAGREVGQPGNPNLKAKSKDRTK</sequence>
<accession>A0A7W9FXC2</accession>
<gene>
    <name evidence="2" type="ORF">HNP47_003236</name>
</gene>
<name>A0A7W9FXC2_BREVE</name>
<reference evidence="2 3" key="1">
    <citation type="submission" date="2020-08" db="EMBL/GenBank/DDBJ databases">
        <title>Functional genomics of gut bacteria from endangered species of beetles.</title>
        <authorList>
            <person name="Carlos-Shanley C."/>
        </authorList>
    </citation>
    <scope>NUCLEOTIDE SEQUENCE [LARGE SCALE GENOMIC DNA]</scope>
    <source>
        <strain evidence="2 3">S00192</strain>
    </source>
</reference>
<evidence type="ECO:0000313" key="3">
    <source>
        <dbReference type="Proteomes" id="UP000556201"/>
    </source>
</evidence>
<evidence type="ECO:0000313" key="2">
    <source>
        <dbReference type="EMBL" id="MBB5773211.1"/>
    </source>
</evidence>
<dbReference type="Proteomes" id="UP000556201">
    <property type="component" value="Unassembled WGS sequence"/>
</dbReference>
<dbReference type="AlphaFoldDB" id="A0A7W9FXC2"/>
<protein>
    <submittedName>
        <fullName evidence="2">Uncharacterized protein</fullName>
    </submittedName>
</protein>
<dbReference type="EMBL" id="JACHLJ010000009">
    <property type="protein sequence ID" value="MBB5773211.1"/>
    <property type="molecule type" value="Genomic_DNA"/>
</dbReference>